<reference evidence="2 4" key="3">
    <citation type="submission" date="2017-11" db="EMBL/GenBank/DDBJ databases">
        <title>De-novo sequencing of pomegranate (Punica granatum L.) genome.</title>
        <authorList>
            <person name="Akparov Z."/>
            <person name="Amiraslanov A."/>
            <person name="Hajiyeva S."/>
            <person name="Abbasov M."/>
            <person name="Kaur K."/>
            <person name="Hamwieh A."/>
            <person name="Solovyev V."/>
            <person name="Salamov A."/>
            <person name="Braich B."/>
            <person name="Kosarev P."/>
            <person name="Mahmoud A."/>
            <person name="Hajiyev E."/>
            <person name="Babayeva S."/>
            <person name="Izzatullayeva V."/>
            <person name="Mammadov A."/>
            <person name="Mammadov A."/>
            <person name="Sharifova S."/>
            <person name="Ojaghi J."/>
            <person name="Eynullazada K."/>
            <person name="Bayramov B."/>
            <person name="Abdulazimova A."/>
            <person name="Shahmuradov I."/>
        </authorList>
    </citation>
    <scope>NUCLEOTIDE SEQUENCE [LARGE SCALE GENOMIC DNA]</scope>
    <source>
        <strain evidence="2">AG2017</strain>
        <strain evidence="4">cv. AG2017</strain>
        <tissue evidence="2">Leaf</tissue>
    </source>
</reference>
<evidence type="ECO:0000313" key="3">
    <source>
        <dbReference type="Proteomes" id="UP000197138"/>
    </source>
</evidence>
<dbReference type="AlphaFoldDB" id="A0A218WW38"/>
<comment type="caution">
    <text evidence="1">The sequence shown here is derived from an EMBL/GenBank/DDBJ whole genome shotgun (WGS) entry which is preliminary data.</text>
</comment>
<evidence type="ECO:0000313" key="1">
    <source>
        <dbReference type="EMBL" id="OWM76719.1"/>
    </source>
</evidence>
<proteinExistence type="predicted"/>
<protein>
    <submittedName>
        <fullName evidence="1">Uncharacterized protein</fullName>
    </submittedName>
</protein>
<evidence type="ECO:0000313" key="4">
    <source>
        <dbReference type="Proteomes" id="UP000233551"/>
    </source>
</evidence>
<gene>
    <name evidence="1" type="ORF">CDL15_Pgr004931</name>
    <name evidence="2" type="ORF">CRG98_009360</name>
</gene>
<sequence length="80" mass="8416">MAEENQLAGSLSAAYDARATTVYLHRRATSTSWSSLGPFPTTDFNKHVTTAGVQATTNWVRAATTNVCAVVGHSSTTACP</sequence>
<name>A0A218WW38_PUNGR</name>
<reference evidence="1" key="2">
    <citation type="submission" date="2017-06" db="EMBL/GenBank/DDBJ databases">
        <title>The pomegranate genome and the genomics of punicalagin biosynthesis.</title>
        <authorList>
            <person name="Xu C."/>
        </authorList>
    </citation>
    <scope>NUCLEOTIDE SEQUENCE [LARGE SCALE GENOMIC DNA]</scope>
    <source>
        <tissue evidence="1">Fresh leaf</tissue>
    </source>
</reference>
<dbReference type="EMBL" id="MTKT01003016">
    <property type="protein sequence ID" value="OWM76719.1"/>
    <property type="molecule type" value="Genomic_DNA"/>
</dbReference>
<dbReference type="Proteomes" id="UP000197138">
    <property type="component" value="Unassembled WGS sequence"/>
</dbReference>
<organism evidence="1 3">
    <name type="scientific">Punica granatum</name>
    <name type="common">Pomegranate</name>
    <dbReference type="NCBI Taxonomy" id="22663"/>
    <lineage>
        <taxon>Eukaryota</taxon>
        <taxon>Viridiplantae</taxon>
        <taxon>Streptophyta</taxon>
        <taxon>Embryophyta</taxon>
        <taxon>Tracheophyta</taxon>
        <taxon>Spermatophyta</taxon>
        <taxon>Magnoliopsida</taxon>
        <taxon>eudicotyledons</taxon>
        <taxon>Gunneridae</taxon>
        <taxon>Pentapetalae</taxon>
        <taxon>rosids</taxon>
        <taxon>malvids</taxon>
        <taxon>Myrtales</taxon>
        <taxon>Lythraceae</taxon>
        <taxon>Punica</taxon>
    </lineage>
</organism>
<accession>A0A218WW38</accession>
<reference evidence="3" key="1">
    <citation type="journal article" date="2017" name="Plant J.">
        <title>The pomegranate (Punica granatum L.) genome and the genomics of punicalagin biosynthesis.</title>
        <authorList>
            <person name="Qin G."/>
            <person name="Xu C."/>
            <person name="Ming R."/>
            <person name="Tang H."/>
            <person name="Guyot R."/>
            <person name="Kramer E.M."/>
            <person name="Hu Y."/>
            <person name="Yi X."/>
            <person name="Qi Y."/>
            <person name="Xu X."/>
            <person name="Gao Z."/>
            <person name="Pan H."/>
            <person name="Jian J."/>
            <person name="Tian Y."/>
            <person name="Yue Z."/>
            <person name="Xu Y."/>
        </authorList>
    </citation>
    <scope>NUCLEOTIDE SEQUENCE [LARGE SCALE GENOMIC DNA]</scope>
    <source>
        <strain evidence="3">cv. Dabenzi</strain>
    </source>
</reference>
<dbReference type="EMBL" id="PGOL01000466">
    <property type="protein sequence ID" value="PKI70228.1"/>
    <property type="molecule type" value="Genomic_DNA"/>
</dbReference>
<keyword evidence="4" id="KW-1185">Reference proteome</keyword>
<dbReference type="Proteomes" id="UP000233551">
    <property type="component" value="Unassembled WGS sequence"/>
</dbReference>
<evidence type="ECO:0000313" key="2">
    <source>
        <dbReference type="EMBL" id="PKI70228.1"/>
    </source>
</evidence>